<reference evidence="10 11" key="1">
    <citation type="submission" date="2023-10" db="EMBL/GenBank/DDBJ databases">
        <title>Chromosome-scale genome assembly provides insights into flower coloration mechanisms of Canna indica.</title>
        <authorList>
            <person name="Li C."/>
        </authorList>
    </citation>
    <scope>NUCLEOTIDE SEQUENCE [LARGE SCALE GENOMIC DNA]</scope>
    <source>
        <tissue evidence="10">Flower</tissue>
    </source>
</reference>
<evidence type="ECO:0000256" key="6">
    <source>
        <dbReference type="ARBA" id="ARBA00022801"/>
    </source>
</evidence>
<evidence type="ECO:0000256" key="1">
    <source>
        <dbReference type="ARBA" id="ARBA00001968"/>
    </source>
</evidence>
<keyword evidence="11" id="KW-1185">Reference proteome</keyword>
<keyword evidence="6" id="KW-0378">Hydrolase</keyword>
<comment type="subcellular location">
    <subcellularLocation>
        <location evidence="2">Nucleus</location>
    </subcellularLocation>
</comment>
<organism evidence="10 11">
    <name type="scientific">Canna indica</name>
    <name type="common">Indian-shot</name>
    <dbReference type="NCBI Taxonomy" id="4628"/>
    <lineage>
        <taxon>Eukaryota</taxon>
        <taxon>Viridiplantae</taxon>
        <taxon>Streptophyta</taxon>
        <taxon>Embryophyta</taxon>
        <taxon>Tracheophyta</taxon>
        <taxon>Spermatophyta</taxon>
        <taxon>Magnoliopsida</taxon>
        <taxon>Liliopsida</taxon>
        <taxon>Zingiberales</taxon>
        <taxon>Cannaceae</taxon>
        <taxon>Canna</taxon>
    </lineage>
</organism>
<dbReference type="PANTHER" id="PTHR22930">
    <property type="match status" value="1"/>
</dbReference>
<dbReference type="PANTHER" id="PTHR22930:SF281">
    <property type="entry name" value="NUCLEASE"/>
    <property type="match status" value="1"/>
</dbReference>
<sequence>MRDEYERRGVDDRTLVRNMTRMDVLDSIIRESDNNCIWELRMSRNAFARLCELLIVRGGLTGDGRVTVEEQVAIFVNILAHHTKNRTIRVRFKRSGETISRYCHHVLHAVVRLHDVLLAKPEPVPQDCTDERWKWFKGCLGALDGTYIAVTPPATDRPRYRTRKGGLATNVLGVCTPEMNFIYVLSGWEGSASDSRVLRDAVTRPNGLNVPVGNYYLVDGGYTNGDGFLAPYRGRRYHIQEWGNSRRIAQNREELFNYRHARARNVIERCFGLLKKRWAILRSPSFYPIKTQCRIILACGLLHNFIRMNMKIDPLEFATITDDELPIGEEPINIISTVEPSNEWTQSRDNLAQQMWDEWRARN</sequence>
<dbReference type="GO" id="GO:0046872">
    <property type="term" value="F:metal ion binding"/>
    <property type="evidence" value="ECO:0007669"/>
    <property type="project" value="UniProtKB-KW"/>
</dbReference>
<evidence type="ECO:0000256" key="4">
    <source>
        <dbReference type="ARBA" id="ARBA00022722"/>
    </source>
</evidence>
<evidence type="ECO:0000256" key="7">
    <source>
        <dbReference type="ARBA" id="ARBA00023242"/>
    </source>
</evidence>
<comment type="similarity">
    <text evidence="3">Belongs to the HARBI1 family.</text>
</comment>
<evidence type="ECO:0000313" key="11">
    <source>
        <dbReference type="Proteomes" id="UP001327560"/>
    </source>
</evidence>
<proteinExistence type="inferred from homology"/>
<dbReference type="Pfam" id="PF26138">
    <property type="entry name" value="DUF8040"/>
    <property type="match status" value="1"/>
</dbReference>
<dbReference type="InterPro" id="IPR027806">
    <property type="entry name" value="HARBI1_dom"/>
</dbReference>
<evidence type="ECO:0000256" key="3">
    <source>
        <dbReference type="ARBA" id="ARBA00006958"/>
    </source>
</evidence>
<dbReference type="AlphaFoldDB" id="A0AAQ3QCQ7"/>
<name>A0AAQ3QCQ7_9LILI</name>
<comment type="cofactor">
    <cofactor evidence="1">
        <name>a divalent metal cation</name>
        <dbReference type="ChEBI" id="CHEBI:60240"/>
    </cofactor>
</comment>
<dbReference type="Proteomes" id="UP001327560">
    <property type="component" value="Chromosome 5"/>
</dbReference>
<feature type="domain" description="DDE Tnp4" evidence="8">
    <location>
        <begin position="143"/>
        <end position="304"/>
    </location>
</feature>
<evidence type="ECO:0008006" key="12">
    <source>
        <dbReference type="Google" id="ProtNLM"/>
    </source>
</evidence>
<evidence type="ECO:0000256" key="5">
    <source>
        <dbReference type="ARBA" id="ARBA00022723"/>
    </source>
</evidence>
<dbReference type="InterPro" id="IPR058353">
    <property type="entry name" value="DUF8040"/>
</dbReference>
<dbReference type="EMBL" id="CP136894">
    <property type="protein sequence ID" value="WOL07881.1"/>
    <property type="molecule type" value="Genomic_DNA"/>
</dbReference>
<keyword evidence="5" id="KW-0479">Metal-binding</keyword>
<dbReference type="GO" id="GO:0005634">
    <property type="term" value="C:nucleus"/>
    <property type="evidence" value="ECO:0007669"/>
    <property type="project" value="UniProtKB-SubCell"/>
</dbReference>
<dbReference type="InterPro" id="IPR045249">
    <property type="entry name" value="HARBI1-like"/>
</dbReference>
<accession>A0AAQ3QCQ7</accession>
<keyword evidence="7" id="KW-0539">Nucleus</keyword>
<protein>
    <recommendedName>
        <fullName evidence="12">DDE Tnp4 domain-containing protein</fullName>
    </recommendedName>
</protein>
<gene>
    <name evidence="10" type="ORF">Cni_G16630</name>
</gene>
<keyword evidence="4" id="KW-0540">Nuclease</keyword>
<evidence type="ECO:0000256" key="2">
    <source>
        <dbReference type="ARBA" id="ARBA00004123"/>
    </source>
</evidence>
<dbReference type="GO" id="GO:0016787">
    <property type="term" value="F:hydrolase activity"/>
    <property type="evidence" value="ECO:0007669"/>
    <property type="project" value="UniProtKB-KW"/>
</dbReference>
<feature type="domain" description="DUF8040" evidence="9">
    <location>
        <begin position="19"/>
        <end position="111"/>
    </location>
</feature>
<dbReference type="GO" id="GO:0004518">
    <property type="term" value="F:nuclease activity"/>
    <property type="evidence" value="ECO:0007669"/>
    <property type="project" value="UniProtKB-KW"/>
</dbReference>
<evidence type="ECO:0000259" key="9">
    <source>
        <dbReference type="Pfam" id="PF26138"/>
    </source>
</evidence>
<evidence type="ECO:0000313" key="10">
    <source>
        <dbReference type="EMBL" id="WOL07881.1"/>
    </source>
</evidence>
<dbReference type="Pfam" id="PF13359">
    <property type="entry name" value="DDE_Tnp_4"/>
    <property type="match status" value="1"/>
</dbReference>
<evidence type="ECO:0000259" key="8">
    <source>
        <dbReference type="Pfam" id="PF13359"/>
    </source>
</evidence>